<dbReference type="GO" id="GO:0003678">
    <property type="term" value="F:DNA helicase activity"/>
    <property type="evidence" value="ECO:0007669"/>
    <property type="project" value="TreeGrafter"/>
</dbReference>
<dbReference type="SMART" id="SM00490">
    <property type="entry name" value="HELICc"/>
    <property type="match status" value="1"/>
</dbReference>
<feature type="domain" description="Helicase ATP-binding" evidence="15">
    <location>
        <begin position="631"/>
        <end position="792"/>
    </location>
</feature>
<feature type="coiled-coil region" evidence="14">
    <location>
        <begin position="563"/>
        <end position="590"/>
    </location>
</feature>
<dbReference type="EC" id="3.6.4.-" evidence="13"/>
<comment type="caution">
    <text evidence="17">The sequence shown here is derived from an EMBL/GenBank/DDBJ whole genome shotgun (WGS) entry which is preliminary data.</text>
</comment>
<dbReference type="InterPro" id="IPR041471">
    <property type="entry name" value="UvrB_inter"/>
</dbReference>
<dbReference type="Pfam" id="PF00271">
    <property type="entry name" value="Helicase_C"/>
    <property type="match status" value="1"/>
</dbReference>
<evidence type="ECO:0000256" key="5">
    <source>
        <dbReference type="ARBA" id="ARBA00022801"/>
    </source>
</evidence>
<dbReference type="SMART" id="SM00487">
    <property type="entry name" value="DEXDc"/>
    <property type="match status" value="1"/>
</dbReference>
<dbReference type="InterPro" id="IPR036101">
    <property type="entry name" value="CarD-like/TRCF_RID_sf"/>
</dbReference>
<keyword evidence="18" id="KW-1185">Reference proteome</keyword>
<evidence type="ECO:0000313" key="17">
    <source>
        <dbReference type="EMBL" id="MBM7557204.1"/>
    </source>
</evidence>
<evidence type="ECO:0000256" key="13">
    <source>
        <dbReference type="HAMAP-Rule" id="MF_00969"/>
    </source>
</evidence>
<dbReference type="GO" id="GO:0016787">
    <property type="term" value="F:hydrolase activity"/>
    <property type="evidence" value="ECO:0007669"/>
    <property type="project" value="UniProtKB-KW"/>
</dbReference>
<keyword evidence="9 13" id="KW-0234">DNA repair</keyword>
<keyword evidence="2 13" id="KW-0963">Cytoplasm</keyword>
<gene>
    <name evidence="13" type="primary">mfd</name>
    <name evidence="17" type="ORF">JOC47_002059</name>
</gene>
<dbReference type="PANTHER" id="PTHR47964">
    <property type="entry name" value="ATP-DEPENDENT DNA HELICASE HOMOLOG RECG, CHLOROPLASTIC"/>
    <property type="match status" value="1"/>
</dbReference>
<dbReference type="InterPro" id="IPR003711">
    <property type="entry name" value="CarD-like/TRCF_RID"/>
</dbReference>
<comment type="similarity">
    <text evidence="11 13">In the C-terminal section; belongs to the helicase family. RecG subfamily.</text>
</comment>
<evidence type="ECO:0000256" key="2">
    <source>
        <dbReference type="ARBA" id="ARBA00022490"/>
    </source>
</evidence>
<dbReference type="InterPro" id="IPR027417">
    <property type="entry name" value="P-loop_NTPase"/>
</dbReference>
<evidence type="ECO:0000256" key="6">
    <source>
        <dbReference type="ARBA" id="ARBA00022806"/>
    </source>
</evidence>
<dbReference type="HAMAP" id="MF_00969">
    <property type="entry name" value="TRCF"/>
    <property type="match status" value="1"/>
</dbReference>
<organism evidence="17 18">
    <name type="scientific">Halanaerobacter jeridensis</name>
    <dbReference type="NCBI Taxonomy" id="706427"/>
    <lineage>
        <taxon>Bacteria</taxon>
        <taxon>Bacillati</taxon>
        <taxon>Bacillota</taxon>
        <taxon>Clostridia</taxon>
        <taxon>Halanaerobiales</taxon>
        <taxon>Halobacteroidaceae</taxon>
        <taxon>Halanaerobacter</taxon>
    </lineage>
</organism>
<dbReference type="Gene3D" id="3.40.50.300">
    <property type="entry name" value="P-loop containing nucleotide triphosphate hydrolases"/>
    <property type="match status" value="2"/>
</dbReference>
<dbReference type="SMART" id="SM01058">
    <property type="entry name" value="CarD_TRCF"/>
    <property type="match status" value="1"/>
</dbReference>
<keyword evidence="5 13" id="KW-0378">Hydrolase</keyword>
<dbReference type="SUPFAM" id="SSF52540">
    <property type="entry name" value="P-loop containing nucleoside triphosphate hydrolases"/>
    <property type="match status" value="4"/>
</dbReference>
<evidence type="ECO:0000256" key="3">
    <source>
        <dbReference type="ARBA" id="ARBA00022741"/>
    </source>
</evidence>
<evidence type="ECO:0000256" key="10">
    <source>
        <dbReference type="ARBA" id="ARBA00061104"/>
    </source>
</evidence>
<dbReference type="Pfam" id="PF00270">
    <property type="entry name" value="DEAD"/>
    <property type="match status" value="1"/>
</dbReference>
<comment type="function">
    <text evidence="13">Couples transcription and DNA repair by recognizing RNA polymerase (RNAP) stalled at DNA lesions. Mediates ATP-dependent release of RNAP and its truncated transcript from the DNA, and recruitment of nucleotide excision repair machinery to the damaged site.</text>
</comment>
<sequence length="1156" mass="132229">MGNSLTNILKIPQVSSEADVDSGQLIGLEDSSKSFAIANISDQTKENVLVVTSNSTKADELYEDLVRITAEDKISLFPRFEIFPHEALEIEEAVKVERLQTLESICNARGQIILAPIQALLELVIPCELYSQYRIELSLNDQLASEKFSTQLVQMGYERVTQVQNKGQFSIRGGIIDFFSPIADKAVRIELFGDEIDSIRKFSIVDQRSEERLEQVIIPPATEFILPQDNFLASIQEIRKDLQDTIQDLSSKAADKLKEQVNYDIERLTEGIIFPTMRQYLKYFYNANSLFDYFKGTVVFDNWPRVEQQAIEFSRDIYETINTLINSGDTLKGYQEHFLDFNKVIYQSKDLKLYLSPLQKKLDKIDLDFNQEVVVRKLEKFNGKIKKFIKHIKKYLAEDYRIVIGLDNISKAKRLQKRLREEDLPAVVVSEIKDQIKVGNIILTAMNLSNGFILPEDKFILYTENELFKKMKRKRKRTKNIEQGVEISSFTDLKEGDYVVHENHGIGQYLGVETLEVNGNHSDYLLILYAGDDKLYVPTDQVDLIQKYVALEDKTPRLHKLDSDRWQKAKARAKESVEEMAEELLDLYAKREMKEGYAFSEDSEWQQKFEAAFPHEETPDQFKAIEAVKEDMESKQPMDRLICGDVGYGKTEVAIRAMFKAIIDGKQVAFLVPTTILAQQHFNNLVERFADYPINVGMLSRFRTASQQKEISAGLEEGTVDLVIGTHRLLSKDIEFKDLGLVVVDEEQRFGVAQKERLKELKENVDVLTLTATPIPRTLHMSLVGIRDISLIETPPENRYPIRTYVGEEEDELIKEALQREIKRGGQAYYVHNRVKDIKKVAAKIKNLLPEAEVAVAHGQMREKELERLMMSFLDGQYDVLVCTTIIENGMDIANANTIIIDQADKMGLAQLYQLRGRVGRSSQIAYAYLLYKQDKVLSEVAEKRLKAIKEFTNLGSGFKIAMRDMEIRGAGNILGPEQHGHIEAIGFSLYCKLLEKAVNRLKNEGVEEEEDIAVELEVNAFIPEDYVPDSKQKIEVYKKMKKVSSLEEATELEEELEDRFGALVEPVSNLLEVAKIEVYAAQLAITKIKEKKQAIMIKFSEQHSLSGEQVLELGSEFKRVKFSADKPPTIKIITSNLTDNAKLRLIIRLLKFLKE</sequence>
<dbReference type="InterPro" id="IPR011545">
    <property type="entry name" value="DEAD/DEAH_box_helicase_dom"/>
</dbReference>
<feature type="domain" description="Helicase C-terminal" evidence="16">
    <location>
        <begin position="809"/>
        <end position="967"/>
    </location>
</feature>
<dbReference type="Gene3D" id="3.40.50.11180">
    <property type="match status" value="1"/>
</dbReference>
<dbReference type="CDD" id="cd17991">
    <property type="entry name" value="DEXHc_TRCF"/>
    <property type="match status" value="1"/>
</dbReference>
<dbReference type="Proteomes" id="UP000774000">
    <property type="component" value="Unassembled WGS sequence"/>
</dbReference>
<evidence type="ECO:0000256" key="8">
    <source>
        <dbReference type="ARBA" id="ARBA00023125"/>
    </source>
</evidence>
<keyword evidence="14" id="KW-0175">Coiled coil</keyword>
<keyword evidence="3 13" id="KW-0547">Nucleotide-binding</keyword>
<accession>A0A938XSV2</accession>
<dbReference type="FunFam" id="3.40.50.300:FF:000546">
    <property type="entry name" value="Transcription-repair-coupling factor"/>
    <property type="match status" value="1"/>
</dbReference>
<dbReference type="EMBL" id="JAFBDQ010000010">
    <property type="protein sequence ID" value="MBM7557204.1"/>
    <property type="molecule type" value="Genomic_DNA"/>
</dbReference>
<dbReference type="SUPFAM" id="SSF141259">
    <property type="entry name" value="CarD-like"/>
    <property type="match status" value="1"/>
</dbReference>
<evidence type="ECO:0000256" key="1">
    <source>
        <dbReference type="ARBA" id="ARBA00004496"/>
    </source>
</evidence>
<dbReference type="Gene3D" id="3.40.50.11140">
    <property type="match status" value="1"/>
</dbReference>
<protein>
    <recommendedName>
        <fullName evidence="12 13">Transcription-repair-coupling factor</fullName>
        <shortName evidence="13">TRCF</shortName>
        <ecNumber evidence="13">3.6.4.-</ecNumber>
    </recommendedName>
</protein>
<dbReference type="Gene3D" id="3.90.1150.50">
    <property type="entry name" value="Transcription-repair-coupling factor, D7 domain"/>
    <property type="match status" value="1"/>
</dbReference>
<dbReference type="InterPro" id="IPR001650">
    <property type="entry name" value="Helicase_C-like"/>
</dbReference>
<comment type="similarity">
    <text evidence="10 13">In the N-terminal section; belongs to the UvrB family.</text>
</comment>
<keyword evidence="6 17" id="KW-0347">Helicase</keyword>
<dbReference type="Gene3D" id="2.40.10.170">
    <property type="match status" value="1"/>
</dbReference>
<dbReference type="PANTHER" id="PTHR47964:SF1">
    <property type="entry name" value="ATP-DEPENDENT DNA HELICASE HOMOLOG RECG, CHLOROPLASTIC"/>
    <property type="match status" value="1"/>
</dbReference>
<dbReference type="Gene3D" id="3.30.2060.10">
    <property type="entry name" value="Penicillin-binding protein 1b domain"/>
    <property type="match status" value="1"/>
</dbReference>
<keyword evidence="8 13" id="KW-0238">DNA-binding</keyword>
<dbReference type="RefSeq" id="WP_204701960.1">
    <property type="nucleotide sequence ID" value="NZ_JAFBDQ010000010.1"/>
</dbReference>
<dbReference type="InterPro" id="IPR004576">
    <property type="entry name" value="Mfd"/>
</dbReference>
<dbReference type="Pfam" id="PF17757">
    <property type="entry name" value="UvrB_inter"/>
    <property type="match status" value="1"/>
</dbReference>
<evidence type="ECO:0000256" key="9">
    <source>
        <dbReference type="ARBA" id="ARBA00023204"/>
    </source>
</evidence>
<dbReference type="GO" id="GO:0005524">
    <property type="term" value="F:ATP binding"/>
    <property type="evidence" value="ECO:0007669"/>
    <property type="project" value="UniProtKB-UniRule"/>
</dbReference>
<evidence type="ECO:0000259" key="15">
    <source>
        <dbReference type="PROSITE" id="PS51192"/>
    </source>
</evidence>
<evidence type="ECO:0000259" key="16">
    <source>
        <dbReference type="PROSITE" id="PS51194"/>
    </source>
</evidence>
<dbReference type="InterPro" id="IPR047112">
    <property type="entry name" value="RecG/Mfd"/>
</dbReference>
<dbReference type="PROSITE" id="PS51192">
    <property type="entry name" value="HELICASE_ATP_BIND_1"/>
    <property type="match status" value="1"/>
</dbReference>
<dbReference type="AlphaFoldDB" id="A0A938XSV2"/>
<dbReference type="NCBIfam" id="TIGR00580">
    <property type="entry name" value="mfd"/>
    <property type="match status" value="1"/>
</dbReference>
<dbReference type="InterPro" id="IPR037235">
    <property type="entry name" value="TRCF-like_C_D7"/>
</dbReference>
<keyword evidence="7 13" id="KW-0067">ATP-binding</keyword>
<evidence type="ECO:0000256" key="7">
    <source>
        <dbReference type="ARBA" id="ARBA00022840"/>
    </source>
</evidence>
<evidence type="ECO:0000256" key="12">
    <source>
        <dbReference type="ARBA" id="ARBA00070128"/>
    </source>
</evidence>
<evidence type="ECO:0000256" key="4">
    <source>
        <dbReference type="ARBA" id="ARBA00022763"/>
    </source>
</evidence>
<dbReference type="Pfam" id="PF02559">
    <property type="entry name" value="CarD_TRCF_RID"/>
    <property type="match status" value="1"/>
</dbReference>
<dbReference type="SMART" id="SM00982">
    <property type="entry name" value="TRCF"/>
    <property type="match status" value="1"/>
</dbReference>
<dbReference type="SUPFAM" id="SSF143517">
    <property type="entry name" value="TRCF domain-like"/>
    <property type="match status" value="1"/>
</dbReference>
<dbReference type="Pfam" id="PF03461">
    <property type="entry name" value="TRCF"/>
    <property type="match status" value="1"/>
</dbReference>
<evidence type="ECO:0000256" key="11">
    <source>
        <dbReference type="ARBA" id="ARBA00061399"/>
    </source>
</evidence>
<dbReference type="GO" id="GO:0000716">
    <property type="term" value="P:transcription-coupled nucleotide-excision repair, DNA damage recognition"/>
    <property type="evidence" value="ECO:0007669"/>
    <property type="project" value="UniProtKB-UniRule"/>
</dbReference>
<evidence type="ECO:0000313" key="18">
    <source>
        <dbReference type="Proteomes" id="UP000774000"/>
    </source>
</evidence>
<dbReference type="InterPro" id="IPR014001">
    <property type="entry name" value="Helicase_ATP-bd"/>
</dbReference>
<proteinExistence type="inferred from homology"/>
<comment type="subcellular location">
    <subcellularLocation>
        <location evidence="1 13">Cytoplasm</location>
    </subcellularLocation>
</comment>
<name>A0A938XSV2_9FIRM</name>
<reference evidence="17" key="1">
    <citation type="submission" date="2021-01" db="EMBL/GenBank/DDBJ databases">
        <title>Genomic Encyclopedia of Type Strains, Phase IV (KMG-IV): sequencing the most valuable type-strain genomes for metagenomic binning, comparative biology and taxonomic classification.</title>
        <authorList>
            <person name="Goeker M."/>
        </authorList>
    </citation>
    <scope>NUCLEOTIDE SEQUENCE</scope>
    <source>
        <strain evidence="17">DSM 23230</strain>
    </source>
</reference>
<dbReference type="GO" id="GO:0003684">
    <property type="term" value="F:damaged DNA binding"/>
    <property type="evidence" value="ECO:0007669"/>
    <property type="project" value="InterPro"/>
</dbReference>
<evidence type="ECO:0000256" key="14">
    <source>
        <dbReference type="SAM" id="Coils"/>
    </source>
</evidence>
<dbReference type="GO" id="GO:0005737">
    <property type="term" value="C:cytoplasm"/>
    <property type="evidence" value="ECO:0007669"/>
    <property type="project" value="UniProtKB-SubCell"/>
</dbReference>
<dbReference type="GO" id="GO:0006355">
    <property type="term" value="P:regulation of DNA-templated transcription"/>
    <property type="evidence" value="ECO:0007669"/>
    <property type="project" value="UniProtKB-UniRule"/>
</dbReference>
<keyword evidence="4 13" id="KW-0227">DNA damage</keyword>
<dbReference type="InterPro" id="IPR005118">
    <property type="entry name" value="TRCF_C"/>
</dbReference>
<dbReference type="PROSITE" id="PS51194">
    <property type="entry name" value="HELICASE_CTER"/>
    <property type="match status" value="1"/>
</dbReference>
<feature type="coiled-coil region" evidence="14">
    <location>
        <begin position="232"/>
        <end position="259"/>
    </location>
</feature>